<name>A0A8J3KYW2_9ACTN</name>
<organism evidence="1 2">
    <name type="scientific">Catellatospora coxensis</name>
    <dbReference type="NCBI Taxonomy" id="310354"/>
    <lineage>
        <taxon>Bacteria</taxon>
        <taxon>Bacillati</taxon>
        <taxon>Actinomycetota</taxon>
        <taxon>Actinomycetes</taxon>
        <taxon>Micromonosporales</taxon>
        <taxon>Micromonosporaceae</taxon>
        <taxon>Catellatospora</taxon>
    </lineage>
</organism>
<dbReference type="PROSITE" id="PS51257">
    <property type="entry name" value="PROKAR_LIPOPROTEIN"/>
    <property type="match status" value="1"/>
</dbReference>
<evidence type="ECO:0000313" key="1">
    <source>
        <dbReference type="EMBL" id="GIG05586.1"/>
    </source>
</evidence>
<reference evidence="1 2" key="1">
    <citation type="submission" date="2021-01" db="EMBL/GenBank/DDBJ databases">
        <title>Whole genome shotgun sequence of Catellatospora coxensis NBRC 107359.</title>
        <authorList>
            <person name="Komaki H."/>
            <person name="Tamura T."/>
        </authorList>
    </citation>
    <scope>NUCLEOTIDE SEQUENCE [LARGE SCALE GENOMIC DNA]</scope>
    <source>
        <strain evidence="1 2">NBRC 107359</strain>
    </source>
</reference>
<keyword evidence="2" id="KW-1185">Reference proteome</keyword>
<protein>
    <submittedName>
        <fullName evidence="1">Uncharacterized protein</fullName>
    </submittedName>
</protein>
<dbReference type="RefSeq" id="WP_203692030.1">
    <property type="nucleotide sequence ID" value="NZ_BAAALC010000025.1"/>
</dbReference>
<comment type="caution">
    <text evidence="1">The sequence shown here is derived from an EMBL/GenBank/DDBJ whole genome shotgun (WGS) entry which is preliminary data.</text>
</comment>
<proteinExistence type="predicted"/>
<accession>A0A8J3KYW2</accession>
<sequence>MVTRRAVLADAALSAAGLAGCTGHASPTVAPDGRQVREAELARHPGTVREFRLEAVDAEVDLGGPVVRRGATAGACPVR</sequence>
<dbReference type="Proteomes" id="UP000630887">
    <property type="component" value="Unassembled WGS sequence"/>
</dbReference>
<evidence type="ECO:0000313" key="2">
    <source>
        <dbReference type="Proteomes" id="UP000630887"/>
    </source>
</evidence>
<dbReference type="EMBL" id="BONI01000016">
    <property type="protein sequence ID" value="GIG05586.1"/>
    <property type="molecule type" value="Genomic_DNA"/>
</dbReference>
<gene>
    <name evidence="1" type="ORF">Cco03nite_22860</name>
</gene>
<dbReference type="AlphaFoldDB" id="A0A8J3KYW2"/>